<evidence type="ECO:0000256" key="10">
    <source>
        <dbReference type="ARBA" id="ARBA00022786"/>
    </source>
</evidence>
<dbReference type="Gene3D" id="2.130.10.10">
    <property type="entry name" value="YVTN repeat-like/Quinoprotein amine dehydrogenase"/>
    <property type="match status" value="1"/>
</dbReference>
<dbReference type="Pfam" id="PF08606">
    <property type="entry name" value="Prp19"/>
    <property type="match status" value="1"/>
</dbReference>
<organism evidence="17 18">
    <name type="scientific">Candida parapsilosis</name>
    <name type="common">Yeast</name>
    <dbReference type="NCBI Taxonomy" id="5480"/>
    <lineage>
        <taxon>Eukaryota</taxon>
        <taxon>Fungi</taxon>
        <taxon>Dikarya</taxon>
        <taxon>Ascomycota</taxon>
        <taxon>Saccharomycotina</taxon>
        <taxon>Pichiomycetes</taxon>
        <taxon>Debaryomycetaceae</taxon>
        <taxon>Candida/Lodderomyces clade</taxon>
        <taxon>Candida</taxon>
    </lineage>
</organism>
<dbReference type="GO" id="GO:0005737">
    <property type="term" value="C:cytoplasm"/>
    <property type="evidence" value="ECO:0007669"/>
    <property type="project" value="TreeGrafter"/>
</dbReference>
<evidence type="ECO:0000313" key="17">
    <source>
        <dbReference type="EMBL" id="KAF6052364.1"/>
    </source>
</evidence>
<dbReference type="OrthoDB" id="687049at2759"/>
<evidence type="ECO:0000256" key="15">
    <source>
        <dbReference type="SAM" id="MobiDB-lite"/>
    </source>
</evidence>
<evidence type="ECO:0000256" key="14">
    <source>
        <dbReference type="RuleBase" id="RU367101"/>
    </source>
</evidence>
<dbReference type="SUPFAM" id="SSF57850">
    <property type="entry name" value="RING/U-box"/>
    <property type="match status" value="1"/>
</dbReference>
<dbReference type="PROSITE" id="PS51698">
    <property type="entry name" value="U_BOX"/>
    <property type="match status" value="1"/>
</dbReference>
<dbReference type="InterPro" id="IPR038959">
    <property type="entry name" value="Prp19"/>
</dbReference>
<evidence type="ECO:0000256" key="2">
    <source>
        <dbReference type="ARBA" id="ARBA00004906"/>
    </source>
</evidence>
<dbReference type="InterPro" id="IPR055340">
    <property type="entry name" value="RING-Ubox_PRP19"/>
</dbReference>
<dbReference type="InterPro" id="IPR013083">
    <property type="entry name" value="Znf_RING/FYVE/PHD"/>
</dbReference>
<evidence type="ECO:0000256" key="4">
    <source>
        <dbReference type="ARBA" id="ARBA00022574"/>
    </source>
</evidence>
<comment type="subcellular location">
    <subcellularLocation>
        <location evidence="1 14">Nucleus</location>
    </subcellularLocation>
</comment>
<dbReference type="InterPro" id="IPR011044">
    <property type="entry name" value="Quino_amine_DH_bsu"/>
</dbReference>
<evidence type="ECO:0000256" key="5">
    <source>
        <dbReference type="ARBA" id="ARBA00022664"/>
    </source>
</evidence>
<proteinExistence type="inferred from homology"/>
<evidence type="ECO:0000256" key="7">
    <source>
        <dbReference type="ARBA" id="ARBA00022728"/>
    </source>
</evidence>
<evidence type="ECO:0000256" key="13">
    <source>
        <dbReference type="ARBA" id="ARBA00023242"/>
    </source>
</evidence>
<keyword evidence="13 14" id="KW-0539">Nucleus</keyword>
<dbReference type="PANTHER" id="PTHR43995">
    <property type="entry name" value="PRE-MRNA-PROCESSING FACTOR 19"/>
    <property type="match status" value="1"/>
</dbReference>
<dbReference type="CDD" id="cd16656">
    <property type="entry name" value="RING-Ubox_PRP19"/>
    <property type="match status" value="1"/>
</dbReference>
<dbReference type="Gene3D" id="3.30.40.10">
    <property type="entry name" value="Zinc/RING finger domain, C3HC4 (zinc finger)"/>
    <property type="match status" value="1"/>
</dbReference>
<dbReference type="GO" id="GO:0000398">
    <property type="term" value="P:mRNA splicing, via spliceosome"/>
    <property type="evidence" value="ECO:0007669"/>
    <property type="project" value="InterPro"/>
</dbReference>
<dbReference type="EMBL" id="JABWAB010000004">
    <property type="protein sequence ID" value="KAF6052364.1"/>
    <property type="molecule type" value="Genomic_DNA"/>
</dbReference>
<comment type="pathway">
    <text evidence="2 14">Protein modification; protein ubiquitination.</text>
</comment>
<comment type="similarity">
    <text evidence="3 14">Belongs to the WD repeat PRP19 family.</text>
</comment>
<keyword evidence="9 14" id="KW-0227">DNA damage</keyword>
<dbReference type="InterPro" id="IPR003613">
    <property type="entry name" value="Ubox_domain"/>
</dbReference>
<keyword evidence="5 14" id="KW-0507">mRNA processing</keyword>
<dbReference type="Pfam" id="PF04564">
    <property type="entry name" value="U-box"/>
    <property type="match status" value="1"/>
</dbReference>
<evidence type="ECO:0000256" key="8">
    <source>
        <dbReference type="ARBA" id="ARBA00022737"/>
    </source>
</evidence>
<dbReference type="GO" id="GO:0006281">
    <property type="term" value="P:DNA repair"/>
    <property type="evidence" value="ECO:0007669"/>
    <property type="project" value="UniProtKB-KW"/>
</dbReference>
<keyword evidence="7 14" id="KW-0747">Spliceosome</keyword>
<dbReference type="GO" id="GO:0070534">
    <property type="term" value="P:protein K63-linked ubiquitination"/>
    <property type="evidence" value="ECO:0007669"/>
    <property type="project" value="UniProtKB-UniRule"/>
</dbReference>
<feature type="region of interest" description="Disordered" evidence="15">
    <location>
        <begin position="143"/>
        <end position="166"/>
    </location>
</feature>
<evidence type="ECO:0000256" key="1">
    <source>
        <dbReference type="ARBA" id="ARBA00004123"/>
    </source>
</evidence>
<evidence type="ECO:0000256" key="3">
    <source>
        <dbReference type="ARBA" id="ARBA00006388"/>
    </source>
</evidence>
<protein>
    <recommendedName>
        <fullName evidence="14">Pre-mRNA-processing factor 19</fullName>
        <ecNumber evidence="14">2.3.2.27</ecNumber>
    </recommendedName>
</protein>
<keyword evidence="4" id="KW-0853">WD repeat</keyword>
<dbReference type="GO" id="GO:0000974">
    <property type="term" value="C:Prp19 complex"/>
    <property type="evidence" value="ECO:0007669"/>
    <property type="project" value="UniProtKB-UniRule"/>
</dbReference>
<sequence>MICAISREEISDPIVSPKSGAVFERRHIEKYVTAKGTDPISNEPLTLDELIPLQITAYSAENTTSPTANFTSIPNTLSMLQKEYDSMVSEIFTLRKSIDTLKEELSISLYRVDAAINVATKALEERDEAKKALENLSGSLKGKLSGGVNENESNGDNGDKMEDDNDLHNISDIHAARDELFKKHKALKVKLPYKSDKFTVVQDKTIYKTFGVHADLVQFNSLAKVLTGTHKSEVLHYNVVDEKLDVWKTKLKTIGQVVYNNNGILAAVAGTKISFSTGDTITIKRKVLSINSHPSLNLFVITSAGNWYVSNTNEIIATHPTDSDLIHGDIHGDGEIFAAYNGEKVKLLSLISGDELAAFDVASKHVQQISFAANGYWLLVLSTSDDANTIQIFDLRKSVEANRLELSKEQKVYKFIIDPSSNLLVVATNSNCLTFAYSKKTRSWNEIESLGFGTSGELFLYSNGEDVVNDGEVRFICYDMDADNSSIEKLIEKETI</sequence>
<comment type="catalytic activity">
    <reaction evidence="14">
        <text>S-ubiquitinyl-[E2 ubiquitin-conjugating enzyme]-L-cysteine + [acceptor protein]-L-lysine = [E2 ubiquitin-conjugating enzyme]-L-cysteine + N(6)-ubiquitinyl-[acceptor protein]-L-lysine.</text>
        <dbReference type="EC" id="2.3.2.27"/>
    </reaction>
</comment>
<keyword evidence="6 14" id="KW-0808">Transferase</keyword>
<dbReference type="FunFam" id="3.30.40.10:FF:000027">
    <property type="entry name" value="Pre-mRNA-processing factor 19, putative"/>
    <property type="match status" value="1"/>
</dbReference>
<dbReference type="GO" id="GO:0071006">
    <property type="term" value="C:U2-type catalytic step 1 spliceosome"/>
    <property type="evidence" value="ECO:0007669"/>
    <property type="project" value="TreeGrafter"/>
</dbReference>
<keyword evidence="12 14" id="KW-0234">DNA repair</keyword>
<comment type="subunit">
    <text evidence="14">Homotetramer.</text>
</comment>
<gene>
    <name evidence="17" type="ORF">FOB60_002620</name>
</gene>
<dbReference type="AlphaFoldDB" id="A0A8X7TAT4"/>
<evidence type="ECO:0000256" key="11">
    <source>
        <dbReference type="ARBA" id="ARBA00023187"/>
    </source>
</evidence>
<dbReference type="PANTHER" id="PTHR43995:SF1">
    <property type="entry name" value="PRE-MRNA-PROCESSING FACTOR 19"/>
    <property type="match status" value="1"/>
</dbReference>
<dbReference type="EC" id="2.3.2.27" evidence="14"/>
<name>A0A8X7TAT4_CANPA</name>
<dbReference type="Proteomes" id="UP000590412">
    <property type="component" value="Unassembled WGS sequence"/>
</dbReference>
<dbReference type="InterPro" id="IPR015943">
    <property type="entry name" value="WD40/YVTN_repeat-like_dom_sf"/>
</dbReference>
<keyword evidence="8" id="KW-0677">Repeat</keyword>
<keyword evidence="10 14" id="KW-0833">Ubl conjugation pathway</keyword>
<evidence type="ECO:0000259" key="16">
    <source>
        <dbReference type="PROSITE" id="PS51698"/>
    </source>
</evidence>
<keyword evidence="11 14" id="KW-0508">mRNA splicing</keyword>
<evidence type="ECO:0000256" key="12">
    <source>
        <dbReference type="ARBA" id="ARBA00023204"/>
    </source>
</evidence>
<accession>A0A8X7TAT4</accession>
<comment type="caution">
    <text evidence="17">The sequence shown here is derived from an EMBL/GenBank/DDBJ whole genome shotgun (WGS) entry which is preliminary data.</text>
</comment>
<evidence type="ECO:0000256" key="6">
    <source>
        <dbReference type="ARBA" id="ARBA00022679"/>
    </source>
</evidence>
<feature type="domain" description="U-box" evidence="16">
    <location>
        <begin position="1"/>
        <end position="71"/>
    </location>
</feature>
<comment type="function">
    <text evidence="14">Ubiquitin-protein ligase which is mainly involved pre-mRNA splicing and DNA repair. Required for pre-mRNA splicing as component of the spliceosome.</text>
</comment>
<evidence type="ECO:0000313" key="18">
    <source>
        <dbReference type="Proteomes" id="UP000590412"/>
    </source>
</evidence>
<dbReference type="SUPFAM" id="SSF50969">
    <property type="entry name" value="YVTN repeat-like/Quinoprotein amine dehydrogenase"/>
    <property type="match status" value="1"/>
</dbReference>
<dbReference type="GO" id="GO:0061630">
    <property type="term" value="F:ubiquitin protein ligase activity"/>
    <property type="evidence" value="ECO:0007669"/>
    <property type="project" value="UniProtKB-UniRule"/>
</dbReference>
<reference evidence="17" key="1">
    <citation type="submission" date="2020-03" db="EMBL/GenBank/DDBJ databases">
        <title>FDA dAtabase for Regulatory Grade micrObial Sequences (FDA-ARGOS): Supporting development and validation of Infectious Disease Dx tests.</title>
        <authorList>
            <person name="Campos J."/>
            <person name="Goldberg B."/>
            <person name="Tallon L."/>
            <person name="Sadzewicz L."/>
            <person name="Vavikolanu K."/>
            <person name="Mehta A."/>
            <person name="Aluvathingal J."/>
            <person name="Nadendla S."/>
            <person name="Nandy P."/>
            <person name="Geyer C."/>
            <person name="Yan Y."/>
            <person name="Sichtig H."/>
        </authorList>
    </citation>
    <scope>NUCLEOTIDE SEQUENCE [LARGE SCALE GENOMIC DNA]</scope>
    <source>
        <strain evidence="17">FDAARGOS_652</strain>
    </source>
</reference>
<evidence type="ECO:0000256" key="9">
    <source>
        <dbReference type="ARBA" id="ARBA00022763"/>
    </source>
</evidence>
<dbReference type="SMART" id="SM00504">
    <property type="entry name" value="Ubox"/>
    <property type="match status" value="1"/>
</dbReference>
<dbReference type="InterPro" id="IPR013915">
    <property type="entry name" value="Prp19_cc"/>
</dbReference>